<evidence type="ECO:0000313" key="3">
    <source>
        <dbReference type="Proteomes" id="UP000325081"/>
    </source>
</evidence>
<comment type="caution">
    <text evidence="2">The sequence shown here is derived from an EMBL/GenBank/DDBJ whole genome shotgun (WGS) entry which is preliminary data.</text>
</comment>
<dbReference type="Proteomes" id="UP000325081">
    <property type="component" value="Unassembled WGS sequence"/>
</dbReference>
<feature type="compositionally biased region" description="Basic and acidic residues" evidence="1">
    <location>
        <begin position="12"/>
        <end position="28"/>
    </location>
</feature>
<evidence type="ECO:0000256" key="1">
    <source>
        <dbReference type="SAM" id="MobiDB-lite"/>
    </source>
</evidence>
<dbReference type="EMBL" id="BKCP01003335">
    <property type="protein sequence ID" value="GER29039.1"/>
    <property type="molecule type" value="Genomic_DNA"/>
</dbReference>
<reference evidence="3" key="1">
    <citation type="journal article" date="2019" name="Curr. Biol.">
        <title>Genome Sequence of Striga asiatica Provides Insight into the Evolution of Plant Parasitism.</title>
        <authorList>
            <person name="Yoshida S."/>
            <person name="Kim S."/>
            <person name="Wafula E.K."/>
            <person name="Tanskanen J."/>
            <person name="Kim Y.M."/>
            <person name="Honaas L."/>
            <person name="Yang Z."/>
            <person name="Spallek T."/>
            <person name="Conn C.E."/>
            <person name="Ichihashi Y."/>
            <person name="Cheong K."/>
            <person name="Cui S."/>
            <person name="Der J.P."/>
            <person name="Gundlach H."/>
            <person name="Jiao Y."/>
            <person name="Hori C."/>
            <person name="Ishida J.K."/>
            <person name="Kasahara H."/>
            <person name="Kiba T."/>
            <person name="Kim M.S."/>
            <person name="Koo N."/>
            <person name="Laohavisit A."/>
            <person name="Lee Y.H."/>
            <person name="Lumba S."/>
            <person name="McCourt P."/>
            <person name="Mortimer J.C."/>
            <person name="Mutuku J.M."/>
            <person name="Nomura T."/>
            <person name="Sasaki-Sekimoto Y."/>
            <person name="Seto Y."/>
            <person name="Wang Y."/>
            <person name="Wakatake T."/>
            <person name="Sakakibara H."/>
            <person name="Demura T."/>
            <person name="Yamaguchi S."/>
            <person name="Yoneyama K."/>
            <person name="Manabe R.I."/>
            <person name="Nelson D.C."/>
            <person name="Schulman A.H."/>
            <person name="Timko M.P."/>
            <person name="dePamphilis C.W."/>
            <person name="Choi D."/>
            <person name="Shirasu K."/>
        </authorList>
    </citation>
    <scope>NUCLEOTIDE SEQUENCE [LARGE SCALE GENOMIC DNA]</scope>
    <source>
        <strain evidence="3">cv. UVA1</strain>
    </source>
</reference>
<organism evidence="2 3">
    <name type="scientific">Striga asiatica</name>
    <name type="common">Asiatic witchweed</name>
    <name type="synonym">Buchnera asiatica</name>
    <dbReference type="NCBI Taxonomy" id="4170"/>
    <lineage>
        <taxon>Eukaryota</taxon>
        <taxon>Viridiplantae</taxon>
        <taxon>Streptophyta</taxon>
        <taxon>Embryophyta</taxon>
        <taxon>Tracheophyta</taxon>
        <taxon>Spermatophyta</taxon>
        <taxon>Magnoliopsida</taxon>
        <taxon>eudicotyledons</taxon>
        <taxon>Gunneridae</taxon>
        <taxon>Pentapetalae</taxon>
        <taxon>asterids</taxon>
        <taxon>lamiids</taxon>
        <taxon>Lamiales</taxon>
        <taxon>Orobanchaceae</taxon>
        <taxon>Buchnereae</taxon>
        <taxon>Striga</taxon>
    </lineage>
</organism>
<sequence length="106" mass="12157">MYIGQVTKKNKGGVEKSSDATQKHEKNANAKMLPPAEEDLMKSVISYEDLIATIESRLTEDISDHSSVEYPPAPSQLWWRVGKKFLDISQNSQTQVQFKKWKEKMK</sequence>
<evidence type="ECO:0000313" key="2">
    <source>
        <dbReference type="EMBL" id="GER29039.1"/>
    </source>
</evidence>
<dbReference type="AlphaFoldDB" id="A0A5A7P8E1"/>
<gene>
    <name evidence="2" type="ORF">STAS_04869</name>
</gene>
<feature type="region of interest" description="Disordered" evidence="1">
    <location>
        <begin position="1"/>
        <end position="35"/>
    </location>
</feature>
<protein>
    <submittedName>
        <fullName evidence="2">Single hybrid motif superfamily protein</fullName>
    </submittedName>
</protein>
<accession>A0A5A7P8E1</accession>
<keyword evidence="3" id="KW-1185">Reference proteome</keyword>
<name>A0A5A7P8E1_STRAF</name>
<proteinExistence type="predicted"/>